<dbReference type="AlphaFoldDB" id="A0A073KAB5"/>
<reference evidence="1 2" key="1">
    <citation type="submission" date="2014-06" db="EMBL/GenBank/DDBJ databases">
        <title>Draft genome sequence of Bacillus manliponensis JCM 15802 (MCCC 1A00708).</title>
        <authorList>
            <person name="Lai Q."/>
            <person name="Liu Y."/>
            <person name="Shao Z."/>
        </authorList>
    </citation>
    <scope>NUCLEOTIDE SEQUENCE [LARGE SCALE GENOMIC DNA]</scope>
    <source>
        <strain evidence="1 2">JCM 15802</strain>
    </source>
</reference>
<proteinExistence type="predicted"/>
<keyword evidence="2" id="KW-1185">Reference proteome</keyword>
<dbReference type="OrthoDB" id="2495106at2"/>
<name>A0A073KAB5_9BACI</name>
<dbReference type="Proteomes" id="UP000027822">
    <property type="component" value="Unassembled WGS sequence"/>
</dbReference>
<protein>
    <submittedName>
        <fullName evidence="1">Uncharacterized protein</fullName>
    </submittedName>
</protein>
<evidence type="ECO:0000313" key="2">
    <source>
        <dbReference type="Proteomes" id="UP000027822"/>
    </source>
</evidence>
<evidence type="ECO:0000313" key="1">
    <source>
        <dbReference type="EMBL" id="KEK19248.1"/>
    </source>
</evidence>
<gene>
    <name evidence="1" type="ORF">BAMA_22975</name>
</gene>
<sequence>MKGIDLKSFYLNSFEEILGLSLNYNKDLSISVLNLPEVISKINPTSINNIIYPIETLLKEENLLAELLNEKTFYKKILVTKYIYKLINSQIEVSVLDNFVEKLQSLSNKTYEQHQCQMGFILFKNPKDNIETELSKLKINYIPFDKFLSIDELDTNKQALKLIDSLSLCYVINSSYKITGLAKKQKSNQSISSIMSNRYQKDEESLLKFYMFRYFIDNNPNNKYNDELEKLDTQIKDLKKKSNTLTFSVDEATKHYTYLGENNPSSSEFKSAEKALKDLLEEQLLLLGNLTTLQNKQIEILEDAYTWKKGLKKFSTEKTARANKDIQFIQFNSNRIEWFINDNLICVLSNGKWRVQNYELISHIILEFILRQYFKNSDISSETFIGIINKIIPRAKILFNNIRELSNKNIGALIILLEQSELQKRTIYKQLLSKETLTNNDYKKIVQTDKTKPLNLYSCDKYLFELICSVDGAVLLDKYFNILSFGEMIKNSIETPPVAEEGSRTLAAAKASRFGLSIKVSEDGDISLFEDGSPIIKL</sequence>
<dbReference type="InterPro" id="IPR036888">
    <property type="entry name" value="DNA_integrity_DisA_N_sf"/>
</dbReference>
<accession>A0A073KAB5</accession>
<organism evidence="1 2">
    <name type="scientific">Bacillus manliponensis</name>
    <dbReference type="NCBI Taxonomy" id="574376"/>
    <lineage>
        <taxon>Bacteria</taxon>
        <taxon>Bacillati</taxon>
        <taxon>Bacillota</taxon>
        <taxon>Bacilli</taxon>
        <taxon>Bacillales</taxon>
        <taxon>Bacillaceae</taxon>
        <taxon>Bacillus</taxon>
        <taxon>Bacillus cereus group</taxon>
    </lineage>
</organism>
<comment type="caution">
    <text evidence="1">The sequence shown here is derived from an EMBL/GenBank/DDBJ whole genome shotgun (WGS) entry which is preliminary data.</text>
</comment>
<dbReference type="Gene3D" id="3.40.1700.10">
    <property type="entry name" value="DNA integrity scanning protein, DisA, N-terminal domain"/>
    <property type="match status" value="1"/>
</dbReference>
<dbReference type="EMBL" id="JOTN01000008">
    <property type="protein sequence ID" value="KEK19248.1"/>
    <property type="molecule type" value="Genomic_DNA"/>
</dbReference>
<dbReference type="RefSeq" id="WP_034639039.1">
    <property type="nucleotide sequence ID" value="NZ_CBCSJC010000019.1"/>
</dbReference>
<dbReference type="SUPFAM" id="SSF143597">
    <property type="entry name" value="YojJ-like"/>
    <property type="match status" value="1"/>
</dbReference>